<proteinExistence type="predicted"/>
<reference evidence="1 2" key="1">
    <citation type="submission" date="2023-07" db="EMBL/GenBank/DDBJ databases">
        <title>Sorghum-associated microbial communities from plants grown in Nebraska, USA.</title>
        <authorList>
            <person name="Schachtman D."/>
        </authorList>
    </citation>
    <scope>NUCLEOTIDE SEQUENCE [LARGE SCALE GENOMIC DNA]</scope>
    <source>
        <strain evidence="1 2">DS1314</strain>
    </source>
</reference>
<comment type="caution">
    <text evidence="1">The sequence shown here is derived from an EMBL/GenBank/DDBJ whole genome shotgun (WGS) entry which is preliminary data.</text>
</comment>
<name>A0ABT9WK77_9BACL</name>
<dbReference type="EMBL" id="JAUSTI010000022">
    <property type="protein sequence ID" value="MDQ0173622.1"/>
    <property type="molecule type" value="Genomic_DNA"/>
</dbReference>
<gene>
    <name evidence="1" type="ORF">J2T19_005115</name>
</gene>
<dbReference type="RefSeq" id="WP_307220835.1">
    <property type="nucleotide sequence ID" value="NZ_JAUSTI010000022.1"/>
</dbReference>
<organism evidence="1 2">
    <name type="scientific">Paenibacillus tundrae</name>
    <dbReference type="NCBI Taxonomy" id="528187"/>
    <lineage>
        <taxon>Bacteria</taxon>
        <taxon>Bacillati</taxon>
        <taxon>Bacillota</taxon>
        <taxon>Bacilli</taxon>
        <taxon>Bacillales</taxon>
        <taxon>Paenibacillaceae</taxon>
        <taxon>Paenibacillus</taxon>
    </lineage>
</organism>
<evidence type="ECO:0000313" key="1">
    <source>
        <dbReference type="EMBL" id="MDQ0173622.1"/>
    </source>
</evidence>
<dbReference type="InterPro" id="IPR016187">
    <property type="entry name" value="CTDL_fold"/>
</dbReference>
<sequence>MEPLQRRVWVGLSAPEKDEWMHTIARKLPEQMRYDGLQTFERYGQRTETGVFVCGRQQFVFVPGDRVTLGWDSWQEGMNEATSSDLLEAVSEYGVEDVESFLSDQMSPVREVEIAPMLVECRTRSLGWIEVTEEEAMQQDDADFAAELEKFRQSKLNEYEQYQQFRLVRHGEDIQVLWFNEDLTLEVLLEETVEAGFGLLTEDEWEYLYGGGCRTLFPWGDSFDYTLKLKHFGELQEADKLMDGSIEGVKRILQDQADRPYDLALPNFFGVQFVGDPYIYELTLDATGETQPKGGDGGSMICGGMGPLVGFLPATAVFYRDPNASDLDLEDVMDCMHYRRVIRLTGVAHS</sequence>
<keyword evidence="2" id="KW-1185">Reference proteome</keyword>
<protein>
    <submittedName>
        <fullName evidence="1">Uncharacterized protein</fullName>
    </submittedName>
</protein>
<dbReference type="SUPFAM" id="SSF56436">
    <property type="entry name" value="C-type lectin-like"/>
    <property type="match status" value="1"/>
</dbReference>
<dbReference type="Proteomes" id="UP001233836">
    <property type="component" value="Unassembled WGS sequence"/>
</dbReference>
<evidence type="ECO:0000313" key="2">
    <source>
        <dbReference type="Proteomes" id="UP001233836"/>
    </source>
</evidence>
<accession>A0ABT9WK77</accession>